<accession>A0AAV8VCK5</accession>
<sequence length="239" mass="27159">MDRRQSRRRRVSPDSQVPSTSKQTRKDNPSSATEAVEHFAKVMAGFFKDFENGPSRKTADGKVVPDFNPEDNEQNSITWCAKVDELREVFGWGEEATIYFATSKFRGLAKTWYKGLPTIKFTWNSWKEHIQAAFPPTKDYFEMLTEMLKRKKETNETYSKYYYEKMALLTQCEIFGTKAVSCIIGGIEDDVVKTGAQAGNYETPLALFKYLSKIKKPSAKTSTKISFISSEDNGSPTGQ</sequence>
<proteinExistence type="predicted"/>
<organism evidence="2 3">
    <name type="scientific">Exocentrus adspersus</name>
    <dbReference type="NCBI Taxonomy" id="1586481"/>
    <lineage>
        <taxon>Eukaryota</taxon>
        <taxon>Metazoa</taxon>
        <taxon>Ecdysozoa</taxon>
        <taxon>Arthropoda</taxon>
        <taxon>Hexapoda</taxon>
        <taxon>Insecta</taxon>
        <taxon>Pterygota</taxon>
        <taxon>Neoptera</taxon>
        <taxon>Endopterygota</taxon>
        <taxon>Coleoptera</taxon>
        <taxon>Polyphaga</taxon>
        <taxon>Cucujiformia</taxon>
        <taxon>Chrysomeloidea</taxon>
        <taxon>Cerambycidae</taxon>
        <taxon>Lamiinae</taxon>
        <taxon>Acanthocinini</taxon>
        <taxon>Exocentrus</taxon>
    </lineage>
</organism>
<gene>
    <name evidence="2" type="ORF">NQ315_003547</name>
</gene>
<protein>
    <recommendedName>
        <fullName evidence="4">Retrotransposon gag domain-containing protein</fullName>
    </recommendedName>
</protein>
<evidence type="ECO:0008006" key="4">
    <source>
        <dbReference type="Google" id="ProtNLM"/>
    </source>
</evidence>
<comment type="caution">
    <text evidence="2">The sequence shown here is derived from an EMBL/GenBank/DDBJ whole genome shotgun (WGS) entry which is preliminary data.</text>
</comment>
<dbReference type="EMBL" id="JANEYG010000151">
    <property type="protein sequence ID" value="KAJ8912010.1"/>
    <property type="molecule type" value="Genomic_DNA"/>
</dbReference>
<dbReference type="AlphaFoldDB" id="A0AAV8VCK5"/>
<evidence type="ECO:0000313" key="2">
    <source>
        <dbReference type="EMBL" id="KAJ8912010.1"/>
    </source>
</evidence>
<feature type="region of interest" description="Disordered" evidence="1">
    <location>
        <begin position="1"/>
        <end position="34"/>
    </location>
</feature>
<reference evidence="2 3" key="1">
    <citation type="journal article" date="2023" name="Insect Mol. Biol.">
        <title>Genome sequencing provides insights into the evolution of gene families encoding plant cell wall-degrading enzymes in longhorned beetles.</title>
        <authorList>
            <person name="Shin N.R."/>
            <person name="Okamura Y."/>
            <person name="Kirsch R."/>
            <person name="Pauchet Y."/>
        </authorList>
    </citation>
    <scope>NUCLEOTIDE SEQUENCE [LARGE SCALE GENOMIC DNA]</scope>
    <source>
        <strain evidence="2">EAD_L_NR</strain>
    </source>
</reference>
<dbReference type="Proteomes" id="UP001159042">
    <property type="component" value="Unassembled WGS sequence"/>
</dbReference>
<name>A0AAV8VCK5_9CUCU</name>
<evidence type="ECO:0000256" key="1">
    <source>
        <dbReference type="SAM" id="MobiDB-lite"/>
    </source>
</evidence>
<evidence type="ECO:0000313" key="3">
    <source>
        <dbReference type="Proteomes" id="UP001159042"/>
    </source>
</evidence>
<feature type="compositionally biased region" description="Basic residues" evidence="1">
    <location>
        <begin position="1"/>
        <end position="10"/>
    </location>
</feature>
<keyword evidence="3" id="KW-1185">Reference proteome</keyword>